<accession>A0A2X0SVV2</accession>
<gene>
    <name evidence="2" type="ORF">AMHIJAGA_02994</name>
</gene>
<dbReference type="EMBL" id="OGTW02000160">
    <property type="protein sequence ID" value="SPS13025.1"/>
    <property type="molecule type" value="Genomic_DNA"/>
</dbReference>
<evidence type="ECO:0000313" key="2">
    <source>
        <dbReference type="EMBL" id="SPS13025.1"/>
    </source>
</evidence>
<sequence>MANLYTMKNHGIKCQSFRLKVLKKTRFSRVKNKRKENGDWGTRQKKVYHYDEQGNKIYDKEKKTYQCSTEKTTDWDSNSQAEISFMR</sequence>
<dbReference type="AlphaFoldDB" id="A0A2X0SVV2"/>
<proteinExistence type="predicted"/>
<protein>
    <submittedName>
        <fullName evidence="2">Uncharacterized protein</fullName>
    </submittedName>
</protein>
<evidence type="ECO:0000313" key="1">
    <source>
        <dbReference type="EMBL" id="SPB29443.1"/>
    </source>
</evidence>
<reference evidence="1" key="1">
    <citation type="submission" date="2018-01" db="EMBL/GenBank/DDBJ databases">
        <authorList>
            <person name="Gaut B.S."/>
            <person name="Morton B.R."/>
            <person name="Clegg M.T."/>
            <person name="Duvall M.R."/>
        </authorList>
    </citation>
    <scope>NUCLEOTIDE SEQUENCE</scope>
    <source>
        <strain evidence="1">Lactococcus lactis</strain>
    </source>
</reference>
<organism evidence="2 3">
    <name type="scientific">Lactococcus lactis</name>
    <dbReference type="NCBI Taxonomy" id="1358"/>
    <lineage>
        <taxon>Bacteria</taxon>
        <taxon>Bacillati</taxon>
        <taxon>Bacillota</taxon>
        <taxon>Bacilli</taxon>
        <taxon>Lactobacillales</taxon>
        <taxon>Streptococcaceae</taxon>
        <taxon>Lactococcus</taxon>
    </lineage>
</organism>
<reference evidence="2" key="3">
    <citation type="submission" date="2018-05" db="EMBL/GenBank/DDBJ databases">
        <authorList>
            <person name="Lanie J.A."/>
            <person name="Ng W.-L."/>
            <person name="Kazmierczak K.M."/>
            <person name="Andrzejewski T.M."/>
            <person name="Davidsen T.M."/>
            <person name="Wayne K.J."/>
            <person name="Tettelin H."/>
            <person name="Glass J.I."/>
            <person name="Rusch D."/>
            <person name="Podicherti R."/>
            <person name="Tsui H.-C.T."/>
            <person name="Winkler M.E."/>
        </authorList>
    </citation>
    <scope>NUCLEOTIDE SEQUENCE</scope>
    <source>
        <strain evidence="2">Lactococcus lactis</strain>
    </source>
</reference>
<reference evidence="3" key="2">
    <citation type="submission" date="2018-05" db="EMBL/GenBank/DDBJ databases">
        <authorList>
            <person name="Duru I."/>
        </authorList>
    </citation>
    <scope>NUCLEOTIDE SEQUENCE [LARGE SCALE GENOMIC DNA]</scope>
</reference>
<dbReference type="EMBL" id="OGTW01000160">
    <property type="protein sequence ID" value="SPB29443.1"/>
    <property type="molecule type" value="Genomic_DNA"/>
</dbReference>
<evidence type="ECO:0000313" key="3">
    <source>
        <dbReference type="Proteomes" id="UP000279235"/>
    </source>
</evidence>
<name>A0A2X0SVV2_9LACT</name>
<dbReference type="Proteomes" id="UP000279235">
    <property type="component" value="Unassembled WGS sequence"/>
</dbReference>